<dbReference type="RefSeq" id="WP_133882514.1">
    <property type="nucleotide sequence ID" value="NZ_MWIN01000018.1"/>
</dbReference>
<evidence type="ECO:0000313" key="6">
    <source>
        <dbReference type="Proteomes" id="UP000295341"/>
    </source>
</evidence>
<keyword evidence="6" id="KW-1185">Reference proteome</keyword>
<dbReference type="SMART" id="SM00342">
    <property type="entry name" value="HTH_ARAC"/>
    <property type="match status" value="1"/>
</dbReference>
<dbReference type="GO" id="GO:0043565">
    <property type="term" value="F:sequence-specific DNA binding"/>
    <property type="evidence" value="ECO:0007669"/>
    <property type="project" value="InterPro"/>
</dbReference>
<comment type="caution">
    <text evidence="5">The sequence shown here is derived from an EMBL/GenBank/DDBJ whole genome shotgun (WGS) entry which is preliminary data.</text>
</comment>
<dbReference type="Pfam" id="PF12833">
    <property type="entry name" value="HTH_18"/>
    <property type="match status" value="1"/>
</dbReference>
<gene>
    <name evidence="5" type="ORF">DFR24_3388</name>
</gene>
<dbReference type="Proteomes" id="UP000295341">
    <property type="component" value="Unassembled WGS sequence"/>
</dbReference>
<dbReference type="PROSITE" id="PS00041">
    <property type="entry name" value="HTH_ARAC_FAMILY_1"/>
    <property type="match status" value="1"/>
</dbReference>
<name>A0A4V3F5H4_9GAMM</name>
<dbReference type="PROSITE" id="PS01124">
    <property type="entry name" value="HTH_ARAC_FAMILY_2"/>
    <property type="match status" value="1"/>
</dbReference>
<dbReference type="PANTHER" id="PTHR43280">
    <property type="entry name" value="ARAC-FAMILY TRANSCRIPTIONAL REGULATOR"/>
    <property type="match status" value="1"/>
</dbReference>
<protein>
    <submittedName>
        <fullName evidence="5">Helix-turn-helix protein</fullName>
    </submittedName>
</protein>
<keyword evidence="2" id="KW-0238">DNA-binding</keyword>
<keyword evidence="1" id="KW-0805">Transcription regulation</keyword>
<sequence>MQVASPASPAAGASTASLSLQPLLSEQVRGFGPWKDFVHDHFPWLEHANHSDGEFNAEVSAYRFGDGALTTISAGASEVIRTRHLAEASEAGFIKLVWQMSGSLQLEQDKRQCLIEPGQAAVCDTARPYRIRLSERAHFAVLMLPHAACPGWEHISQKICGASMGETSTMRAALGALMAVTSIPAEEQSGSATVIQAVQWMLSASLHRSASDLGASTLQNPRLNKAQRHILDHIADPDLDANGLAEALCMSRRSLYMLFKECRLTPAKMIHDIRLERSLQVLGDLRQQHRKITDIAFDHGFSDYATFSRLFKAQYGMTPSEYRLKARAPKS</sequence>
<reference evidence="5 6" key="1">
    <citation type="submission" date="2019-03" db="EMBL/GenBank/DDBJ databases">
        <title>Genomic Encyclopedia of Type Strains, Phase IV (KMG-IV): sequencing the most valuable type-strain genomes for metagenomic binning, comparative biology and taxonomic classification.</title>
        <authorList>
            <person name="Goeker M."/>
        </authorList>
    </citation>
    <scope>NUCLEOTIDE SEQUENCE [LARGE SCALE GENOMIC DNA]</scope>
    <source>
        <strain evidence="5 6">DSM 26377</strain>
    </source>
</reference>
<dbReference type="AlphaFoldDB" id="A0A4V3F5H4"/>
<evidence type="ECO:0000256" key="3">
    <source>
        <dbReference type="ARBA" id="ARBA00023163"/>
    </source>
</evidence>
<evidence type="ECO:0000259" key="4">
    <source>
        <dbReference type="PROSITE" id="PS01124"/>
    </source>
</evidence>
<dbReference type="PRINTS" id="PR00032">
    <property type="entry name" value="HTHARAC"/>
</dbReference>
<dbReference type="OrthoDB" id="9816461at2"/>
<evidence type="ECO:0000256" key="1">
    <source>
        <dbReference type="ARBA" id="ARBA00023015"/>
    </source>
</evidence>
<dbReference type="InterPro" id="IPR009057">
    <property type="entry name" value="Homeodomain-like_sf"/>
</dbReference>
<dbReference type="GO" id="GO:0003700">
    <property type="term" value="F:DNA-binding transcription factor activity"/>
    <property type="evidence" value="ECO:0007669"/>
    <property type="project" value="InterPro"/>
</dbReference>
<dbReference type="EMBL" id="SOBT01000009">
    <property type="protein sequence ID" value="TDU29006.1"/>
    <property type="molecule type" value="Genomic_DNA"/>
</dbReference>
<evidence type="ECO:0000313" key="5">
    <source>
        <dbReference type="EMBL" id="TDU29006.1"/>
    </source>
</evidence>
<dbReference type="InterPro" id="IPR018060">
    <property type="entry name" value="HTH_AraC"/>
</dbReference>
<accession>A0A4V3F5H4</accession>
<keyword evidence="3" id="KW-0804">Transcription</keyword>
<dbReference type="InterPro" id="IPR018062">
    <property type="entry name" value="HTH_AraC-typ_CS"/>
</dbReference>
<dbReference type="InterPro" id="IPR020449">
    <property type="entry name" value="Tscrpt_reg_AraC-type_HTH"/>
</dbReference>
<dbReference type="PANTHER" id="PTHR43280:SF31">
    <property type="entry name" value="TRANSCRIPTIONAL REGULATORY PROTEIN"/>
    <property type="match status" value="1"/>
</dbReference>
<dbReference type="Pfam" id="PF14525">
    <property type="entry name" value="AraC_binding_2"/>
    <property type="match status" value="1"/>
</dbReference>
<proteinExistence type="predicted"/>
<evidence type="ECO:0000256" key="2">
    <source>
        <dbReference type="ARBA" id="ARBA00023125"/>
    </source>
</evidence>
<dbReference type="InterPro" id="IPR035418">
    <property type="entry name" value="AraC-bd_2"/>
</dbReference>
<feature type="domain" description="HTH araC/xylS-type" evidence="4">
    <location>
        <begin position="224"/>
        <end position="325"/>
    </location>
</feature>
<organism evidence="5 6">
    <name type="scientific">Panacagrimonas perspica</name>
    <dbReference type="NCBI Taxonomy" id="381431"/>
    <lineage>
        <taxon>Bacteria</taxon>
        <taxon>Pseudomonadati</taxon>
        <taxon>Pseudomonadota</taxon>
        <taxon>Gammaproteobacteria</taxon>
        <taxon>Nevskiales</taxon>
        <taxon>Nevskiaceae</taxon>
        <taxon>Panacagrimonas</taxon>
    </lineage>
</organism>
<dbReference type="SUPFAM" id="SSF46689">
    <property type="entry name" value="Homeodomain-like"/>
    <property type="match status" value="1"/>
</dbReference>
<dbReference type="Gene3D" id="1.10.10.60">
    <property type="entry name" value="Homeodomain-like"/>
    <property type="match status" value="1"/>
</dbReference>